<dbReference type="AlphaFoldDB" id="A0A0D0DZK4"/>
<name>A0A0D0DZK4_9AGAM</name>
<dbReference type="OrthoDB" id="3543113at2759"/>
<evidence type="ECO:0000313" key="2">
    <source>
        <dbReference type="Proteomes" id="UP000054538"/>
    </source>
</evidence>
<reference evidence="1 2" key="1">
    <citation type="submission" date="2014-04" db="EMBL/GenBank/DDBJ databases">
        <authorList>
            <consortium name="DOE Joint Genome Institute"/>
            <person name="Kuo A."/>
            <person name="Kohler A."/>
            <person name="Jargeat P."/>
            <person name="Nagy L.G."/>
            <person name="Floudas D."/>
            <person name="Copeland A."/>
            <person name="Barry K.W."/>
            <person name="Cichocki N."/>
            <person name="Veneault-Fourrey C."/>
            <person name="LaButti K."/>
            <person name="Lindquist E.A."/>
            <person name="Lipzen A."/>
            <person name="Lundell T."/>
            <person name="Morin E."/>
            <person name="Murat C."/>
            <person name="Sun H."/>
            <person name="Tunlid A."/>
            <person name="Henrissat B."/>
            <person name="Grigoriev I.V."/>
            <person name="Hibbett D.S."/>
            <person name="Martin F."/>
            <person name="Nordberg H.P."/>
            <person name="Cantor M.N."/>
            <person name="Hua S.X."/>
        </authorList>
    </citation>
    <scope>NUCLEOTIDE SEQUENCE [LARGE SCALE GENOMIC DNA]</scope>
    <source>
        <strain evidence="1 2">Ve08.2h10</strain>
    </source>
</reference>
<dbReference type="HOGENOM" id="CLU_1424682_0_0_1"/>
<feature type="non-terminal residue" evidence="1">
    <location>
        <position position="191"/>
    </location>
</feature>
<protein>
    <submittedName>
        <fullName evidence="1">Uncharacterized protein</fullName>
    </submittedName>
</protein>
<proteinExistence type="predicted"/>
<gene>
    <name evidence="1" type="ORF">PAXRUDRAFT_139524</name>
</gene>
<sequence>QDWERPSVYAKRIRMMMDSEHLYLRKYELHTSVLQTLLRSCPSIPLLPNLQCLNYTVVASNSNAYVASLSTLFGPNLLQSLTFGSHYRLDSHDSHTFLMHLPKLCANRVFVYHALLTRPAADIVEYITRFAALQHLPSFRSMVVGHIRSLLSSIFHQPTKQLLFPYQPQRRLSLRSRGPAHIQGYSLDQPP</sequence>
<keyword evidence="2" id="KW-1185">Reference proteome</keyword>
<dbReference type="EMBL" id="KN825010">
    <property type="protein sequence ID" value="KIK95996.1"/>
    <property type="molecule type" value="Genomic_DNA"/>
</dbReference>
<dbReference type="Proteomes" id="UP000054538">
    <property type="component" value="Unassembled WGS sequence"/>
</dbReference>
<accession>A0A0D0DZK4</accession>
<reference evidence="2" key="2">
    <citation type="submission" date="2015-01" db="EMBL/GenBank/DDBJ databases">
        <title>Evolutionary Origins and Diversification of the Mycorrhizal Mutualists.</title>
        <authorList>
            <consortium name="DOE Joint Genome Institute"/>
            <consortium name="Mycorrhizal Genomics Consortium"/>
            <person name="Kohler A."/>
            <person name="Kuo A."/>
            <person name="Nagy L.G."/>
            <person name="Floudas D."/>
            <person name="Copeland A."/>
            <person name="Barry K.W."/>
            <person name="Cichocki N."/>
            <person name="Veneault-Fourrey C."/>
            <person name="LaButti K."/>
            <person name="Lindquist E.A."/>
            <person name="Lipzen A."/>
            <person name="Lundell T."/>
            <person name="Morin E."/>
            <person name="Murat C."/>
            <person name="Riley R."/>
            <person name="Ohm R."/>
            <person name="Sun H."/>
            <person name="Tunlid A."/>
            <person name="Henrissat B."/>
            <person name="Grigoriev I.V."/>
            <person name="Hibbett D.S."/>
            <person name="Martin F."/>
        </authorList>
    </citation>
    <scope>NUCLEOTIDE SEQUENCE [LARGE SCALE GENOMIC DNA]</scope>
    <source>
        <strain evidence="2">Ve08.2h10</strain>
    </source>
</reference>
<dbReference type="InParanoid" id="A0A0D0DZK4"/>
<organism evidence="1 2">
    <name type="scientific">Paxillus rubicundulus Ve08.2h10</name>
    <dbReference type="NCBI Taxonomy" id="930991"/>
    <lineage>
        <taxon>Eukaryota</taxon>
        <taxon>Fungi</taxon>
        <taxon>Dikarya</taxon>
        <taxon>Basidiomycota</taxon>
        <taxon>Agaricomycotina</taxon>
        <taxon>Agaricomycetes</taxon>
        <taxon>Agaricomycetidae</taxon>
        <taxon>Boletales</taxon>
        <taxon>Paxilineae</taxon>
        <taxon>Paxillaceae</taxon>
        <taxon>Paxillus</taxon>
    </lineage>
</organism>
<evidence type="ECO:0000313" key="1">
    <source>
        <dbReference type="EMBL" id="KIK95996.1"/>
    </source>
</evidence>